<accession>A0A6V7QJ59</accession>
<dbReference type="Gene3D" id="3.30.530.20">
    <property type="match status" value="1"/>
</dbReference>
<dbReference type="SUPFAM" id="SSF55961">
    <property type="entry name" value="Bet v1-like"/>
    <property type="match status" value="1"/>
</dbReference>
<dbReference type="AlphaFoldDB" id="A0A6V7QJ59"/>
<reference evidence="1" key="1">
    <citation type="submission" date="2020-07" db="EMBL/GenBank/DDBJ databases">
        <authorList>
            <person name="Lin J."/>
        </authorList>
    </citation>
    <scope>NUCLEOTIDE SEQUENCE</scope>
</reference>
<name>A0A6V7QJ59_ANACO</name>
<dbReference type="PANTHER" id="PTHR33789:SF11">
    <property type="entry name" value="OS05G0202300 PROTEIN"/>
    <property type="match status" value="1"/>
</dbReference>
<evidence type="ECO:0008006" key="2">
    <source>
        <dbReference type="Google" id="ProtNLM"/>
    </source>
</evidence>
<gene>
    <name evidence="1" type="ORF">CB5_LOCUS26413</name>
</gene>
<dbReference type="InterPro" id="IPR019587">
    <property type="entry name" value="Polyketide_cyclase/dehydratase"/>
</dbReference>
<dbReference type="InterPro" id="IPR053249">
    <property type="entry name" value="LFS"/>
</dbReference>
<dbReference type="EMBL" id="LR862136">
    <property type="protein sequence ID" value="CAD1843202.1"/>
    <property type="molecule type" value="Genomic_DNA"/>
</dbReference>
<dbReference type="CDD" id="cd07821">
    <property type="entry name" value="PYR_PYL_RCAR_like"/>
    <property type="match status" value="1"/>
</dbReference>
<sequence>MAAASAQEQQARDAESCRARWSGAVSAALPGVAAGRAWALLSDFFAIQRWLPGVASCERAGGGSGSGSGSVRRVADASGEQWALEELLATDAAARSVRYAVLDSSLGIRGYTATLKVAPEEAEAEAEEGRGGGCRIEWSFECEPGEGWSREGLAAYLHAGAKAMAERVAAAVRAEDAAAAAAAEEEEKAEKVTSK</sequence>
<dbReference type="PANTHER" id="PTHR33789">
    <property type="entry name" value="LACHRYMATORY-FACTOR SYNTHASE"/>
    <property type="match status" value="1"/>
</dbReference>
<dbReference type="Pfam" id="PF10604">
    <property type="entry name" value="Polyketide_cyc2"/>
    <property type="match status" value="1"/>
</dbReference>
<proteinExistence type="predicted"/>
<dbReference type="InterPro" id="IPR023393">
    <property type="entry name" value="START-like_dom_sf"/>
</dbReference>
<organism evidence="1">
    <name type="scientific">Ananas comosus var. bracteatus</name>
    <name type="common">red pineapple</name>
    <dbReference type="NCBI Taxonomy" id="296719"/>
    <lineage>
        <taxon>Eukaryota</taxon>
        <taxon>Viridiplantae</taxon>
        <taxon>Streptophyta</taxon>
        <taxon>Embryophyta</taxon>
        <taxon>Tracheophyta</taxon>
        <taxon>Spermatophyta</taxon>
        <taxon>Magnoliopsida</taxon>
        <taxon>Liliopsida</taxon>
        <taxon>Poales</taxon>
        <taxon>Bromeliaceae</taxon>
        <taxon>Bromelioideae</taxon>
        <taxon>Ananas</taxon>
    </lineage>
</organism>
<evidence type="ECO:0000313" key="1">
    <source>
        <dbReference type="EMBL" id="CAD1843202.1"/>
    </source>
</evidence>
<protein>
    <recommendedName>
        <fullName evidence="2">Lachrymatory-factor synthase</fullName>
    </recommendedName>
</protein>